<reference evidence="7 8" key="1">
    <citation type="submission" date="2015-09" db="EMBL/GenBank/DDBJ databases">
        <authorList>
            <consortium name="Swine Surveillance"/>
        </authorList>
    </citation>
    <scope>NUCLEOTIDE SEQUENCE [LARGE SCALE GENOMIC DNA]</scope>
    <source>
        <strain evidence="7 8">CECT 8399</strain>
    </source>
</reference>
<dbReference type="InterPro" id="IPR015424">
    <property type="entry name" value="PyrdxlP-dep_Trfase"/>
</dbReference>
<accession>A0A0P1H965</accession>
<dbReference type="FunFam" id="3.40.640.10:FF:000014">
    <property type="entry name" value="Adenosylmethionine-8-amino-7-oxononanoate aminotransferase, probable"/>
    <property type="match status" value="1"/>
</dbReference>
<dbReference type="SUPFAM" id="SSF53383">
    <property type="entry name" value="PLP-dependent transferases"/>
    <property type="match status" value="1"/>
</dbReference>
<keyword evidence="7" id="KW-0670">Pyruvate</keyword>
<dbReference type="GO" id="GO:0030170">
    <property type="term" value="F:pyridoxal phosphate binding"/>
    <property type="evidence" value="ECO:0007669"/>
    <property type="project" value="InterPro"/>
</dbReference>
<dbReference type="EC" id="2.6.1.18" evidence="7"/>
<evidence type="ECO:0000313" key="7">
    <source>
        <dbReference type="EMBL" id="CUH99494.1"/>
    </source>
</evidence>
<evidence type="ECO:0000256" key="2">
    <source>
        <dbReference type="ARBA" id="ARBA00008954"/>
    </source>
</evidence>
<evidence type="ECO:0000256" key="4">
    <source>
        <dbReference type="ARBA" id="ARBA00022679"/>
    </source>
</evidence>
<keyword evidence="3 7" id="KW-0032">Aminotransferase</keyword>
<dbReference type="PROSITE" id="PS00600">
    <property type="entry name" value="AA_TRANSFER_CLASS_3"/>
    <property type="match status" value="1"/>
</dbReference>
<dbReference type="Proteomes" id="UP000051326">
    <property type="component" value="Unassembled WGS sequence"/>
</dbReference>
<evidence type="ECO:0000256" key="6">
    <source>
        <dbReference type="RuleBase" id="RU003560"/>
    </source>
</evidence>
<evidence type="ECO:0000256" key="3">
    <source>
        <dbReference type="ARBA" id="ARBA00022576"/>
    </source>
</evidence>
<dbReference type="Gene3D" id="3.90.1150.10">
    <property type="entry name" value="Aspartate Aminotransferase, domain 1"/>
    <property type="match status" value="1"/>
</dbReference>
<organism evidence="7 8">
    <name type="scientific">Leisingera aquaemixtae</name>
    <dbReference type="NCBI Taxonomy" id="1396826"/>
    <lineage>
        <taxon>Bacteria</taxon>
        <taxon>Pseudomonadati</taxon>
        <taxon>Pseudomonadota</taxon>
        <taxon>Alphaproteobacteria</taxon>
        <taxon>Rhodobacterales</taxon>
        <taxon>Roseobacteraceae</taxon>
        <taxon>Leisingera</taxon>
    </lineage>
</organism>
<evidence type="ECO:0000256" key="1">
    <source>
        <dbReference type="ARBA" id="ARBA00001933"/>
    </source>
</evidence>
<dbReference type="PANTHER" id="PTHR43094:SF1">
    <property type="entry name" value="AMINOTRANSFERASE CLASS-III"/>
    <property type="match status" value="1"/>
</dbReference>
<dbReference type="NCBIfam" id="NF005447">
    <property type="entry name" value="PRK07036.1"/>
    <property type="match status" value="1"/>
</dbReference>
<comment type="similarity">
    <text evidence="2 6">Belongs to the class-III pyridoxal-phosphate-dependent aminotransferase family.</text>
</comment>
<sequence>MTKLGNDFENFKTWDKENYFHPWEGLEVQGAGKADRTFSEYAEGIYVYDEHGNKVIDGPGGMWCMQLGYGNAEIADAMAAQARKMAYCSPFSEATSVSAEFAHAIAERAPGDLNRVYFTTGGSTAVDTAIRFVHFRNNLLGKPAKKRIITRAHAYHGGTYLTASLSGKPSERQWFDTDQVLPQFLPDVNAFRRPAGMSIEAFLDEKVADLESAILELGADNAAAFIAEPVLGSGGVIVPPAGYHKRCLEVCRKHDVLYISDEVVTGFGRLGHWFASDELFGITPDIITCAKGLTSGYAPMGAAIFSDRLFKDIEGDVSKDVYFTSGYTYSGHPVCAAAGLKNIEIFERDGILEHVRKVTPHFQKRLHQMLELPLIVDVRGMGLVGCIECSLTREGQASAGIDATIGAVIDARCQELGLMVRPYGNMAIFSPPLVITEAQIDDMFDMLTEGVQRATRELLEQGLELEQERA</sequence>
<gene>
    <name evidence="7" type="ORF">PHA8399_01616</name>
</gene>
<dbReference type="PIRSF" id="PIRSF000521">
    <property type="entry name" value="Transaminase_4ab_Lys_Orn"/>
    <property type="match status" value="1"/>
</dbReference>
<dbReference type="Pfam" id="PF00202">
    <property type="entry name" value="Aminotran_3"/>
    <property type="match status" value="1"/>
</dbReference>
<dbReference type="CDD" id="cd00610">
    <property type="entry name" value="OAT_like"/>
    <property type="match status" value="1"/>
</dbReference>
<dbReference type="STRING" id="1396826.PHA8399_01616"/>
<protein>
    <submittedName>
        <fullName evidence="7">Omega-amino acid--pyruvate aminotransferase</fullName>
        <ecNumber evidence="7">2.6.1.18</ecNumber>
    </submittedName>
</protein>
<dbReference type="InterPro" id="IPR015422">
    <property type="entry name" value="PyrdxlP-dep_Trfase_small"/>
</dbReference>
<dbReference type="EMBL" id="CYSR01000020">
    <property type="protein sequence ID" value="CUH99494.1"/>
    <property type="molecule type" value="Genomic_DNA"/>
</dbReference>
<dbReference type="Gene3D" id="3.40.640.10">
    <property type="entry name" value="Type I PLP-dependent aspartate aminotransferase-like (Major domain)"/>
    <property type="match status" value="1"/>
</dbReference>
<name>A0A0P1H965_9RHOB</name>
<evidence type="ECO:0000256" key="5">
    <source>
        <dbReference type="ARBA" id="ARBA00022898"/>
    </source>
</evidence>
<dbReference type="InterPro" id="IPR005814">
    <property type="entry name" value="Aminotrans_3"/>
</dbReference>
<evidence type="ECO:0000313" key="8">
    <source>
        <dbReference type="Proteomes" id="UP000051326"/>
    </source>
</evidence>
<keyword evidence="4 7" id="KW-0808">Transferase</keyword>
<comment type="cofactor">
    <cofactor evidence="1">
        <name>pyridoxal 5'-phosphate</name>
        <dbReference type="ChEBI" id="CHEBI:597326"/>
    </cofactor>
</comment>
<dbReference type="AlphaFoldDB" id="A0A0P1H965"/>
<proteinExistence type="inferred from homology"/>
<keyword evidence="5 6" id="KW-0663">Pyridoxal phosphate</keyword>
<dbReference type="InterPro" id="IPR015421">
    <property type="entry name" value="PyrdxlP-dep_Trfase_major"/>
</dbReference>
<dbReference type="GO" id="GO:0016223">
    <property type="term" value="F:beta-alanine:pyruvate transaminase activity"/>
    <property type="evidence" value="ECO:0007669"/>
    <property type="project" value="UniProtKB-EC"/>
</dbReference>
<dbReference type="InterPro" id="IPR049704">
    <property type="entry name" value="Aminotrans_3_PPA_site"/>
</dbReference>
<dbReference type="RefSeq" id="WP_058285640.1">
    <property type="nucleotide sequence ID" value="NZ_CYSR01000020.1"/>
</dbReference>
<dbReference type="PANTHER" id="PTHR43094">
    <property type="entry name" value="AMINOTRANSFERASE"/>
    <property type="match status" value="1"/>
</dbReference>